<dbReference type="PATRIC" id="fig|1242966.3.peg.1849"/>
<dbReference type="InterPro" id="IPR050266">
    <property type="entry name" value="AB_hydrolase_sf"/>
</dbReference>
<organism evidence="3 4">
    <name type="scientific">Campylobacter concisus UNSW3</name>
    <dbReference type="NCBI Taxonomy" id="1242966"/>
    <lineage>
        <taxon>Bacteria</taxon>
        <taxon>Pseudomonadati</taxon>
        <taxon>Campylobacterota</taxon>
        <taxon>Epsilonproteobacteria</taxon>
        <taxon>Campylobacterales</taxon>
        <taxon>Campylobacteraceae</taxon>
        <taxon>Campylobacter</taxon>
    </lineage>
</organism>
<gene>
    <name evidence="3" type="ORF">UNSW3_1860</name>
</gene>
<dbReference type="Pfam" id="PF00561">
    <property type="entry name" value="Abhydrolase_1"/>
    <property type="match status" value="1"/>
</dbReference>
<dbReference type="EMBL" id="ANNE01000028">
    <property type="protein sequence ID" value="ERJ21143.1"/>
    <property type="molecule type" value="Genomic_DNA"/>
</dbReference>
<accession>U2G502</accession>
<evidence type="ECO:0000256" key="1">
    <source>
        <dbReference type="ARBA" id="ARBA00022801"/>
    </source>
</evidence>
<evidence type="ECO:0000313" key="3">
    <source>
        <dbReference type="EMBL" id="ERJ21143.1"/>
    </source>
</evidence>
<dbReference type="GO" id="GO:0016787">
    <property type="term" value="F:hydrolase activity"/>
    <property type="evidence" value="ECO:0007669"/>
    <property type="project" value="UniProtKB-KW"/>
</dbReference>
<comment type="caution">
    <text evidence="3">The sequence shown here is derived from an EMBL/GenBank/DDBJ whole genome shotgun (WGS) entry which is preliminary data.</text>
</comment>
<protein>
    <submittedName>
        <fullName evidence="3">2-hydroxy-6-oxohepta-2,4-dienoate hydrolase</fullName>
    </submittedName>
</protein>
<dbReference type="GO" id="GO:0016020">
    <property type="term" value="C:membrane"/>
    <property type="evidence" value="ECO:0007669"/>
    <property type="project" value="TreeGrafter"/>
</dbReference>
<feature type="domain" description="AB hydrolase-1" evidence="2">
    <location>
        <begin position="28"/>
        <end position="107"/>
    </location>
</feature>
<dbReference type="AlphaFoldDB" id="U2G502"/>
<dbReference type="InterPro" id="IPR029058">
    <property type="entry name" value="AB_hydrolase_fold"/>
</dbReference>
<keyword evidence="1 3" id="KW-0378">Hydrolase</keyword>
<dbReference type="SUPFAM" id="SSF53474">
    <property type="entry name" value="alpha/beta-Hydrolases"/>
    <property type="match status" value="1"/>
</dbReference>
<dbReference type="Proteomes" id="UP000016636">
    <property type="component" value="Unassembled WGS sequence"/>
</dbReference>
<sequence length="262" mass="29497">MMASRAVKYGSDEYEISYEVVNPKCKRVVLFLHGWGANKEIMKKAFGHYLNDFCHVYIDMPGFGKSSILKPLRTSDYAKIVANFCDELGIKPDIIAGHSFGGKVATLLKPPYLVLLSSAGIVVKKPFIVRAKIAIFKILKIFGFGKFYKLFATKDVSGMSRVMYETLKNVVDEDFTKHFADFGGRAFIFWGENDKATPVTSGESIDRLIKNSSFFPLSGDHFFFLLHAKFISDEIEKGINFEPNEAKNVVLDDDESGIEEIR</sequence>
<dbReference type="PANTHER" id="PTHR43798">
    <property type="entry name" value="MONOACYLGLYCEROL LIPASE"/>
    <property type="match status" value="1"/>
</dbReference>
<evidence type="ECO:0000259" key="2">
    <source>
        <dbReference type="Pfam" id="PF00561"/>
    </source>
</evidence>
<dbReference type="InterPro" id="IPR000073">
    <property type="entry name" value="AB_hydrolase_1"/>
</dbReference>
<proteinExistence type="predicted"/>
<dbReference type="Gene3D" id="3.40.50.1820">
    <property type="entry name" value="alpha/beta hydrolase"/>
    <property type="match status" value="1"/>
</dbReference>
<evidence type="ECO:0000313" key="4">
    <source>
        <dbReference type="Proteomes" id="UP000016636"/>
    </source>
</evidence>
<dbReference type="PANTHER" id="PTHR43798:SF31">
    <property type="entry name" value="AB HYDROLASE SUPERFAMILY PROTEIN YCLE"/>
    <property type="match status" value="1"/>
</dbReference>
<reference evidence="3 4" key="1">
    <citation type="journal article" date="2013" name="BMC Genomics">
        <title>Comparative genomics of Campylobacter concisus isolates reveals genetic diversity and provides insights into disease association.</title>
        <authorList>
            <person name="Deshpande N.P."/>
            <person name="Kaakoush N.O."/>
            <person name="Wilkins M.R."/>
            <person name="Mitchell H.M."/>
        </authorList>
    </citation>
    <scope>NUCLEOTIDE SEQUENCE [LARGE SCALE GENOMIC DNA]</scope>
    <source>
        <strain evidence="3 4">UNSW3</strain>
    </source>
</reference>
<name>U2G502_9BACT</name>